<evidence type="ECO:0000313" key="7">
    <source>
        <dbReference type="Proteomes" id="UP001387215"/>
    </source>
</evidence>
<dbReference type="PROSITE" id="PS51891">
    <property type="entry name" value="CENP_V_GFA"/>
    <property type="match status" value="1"/>
</dbReference>
<reference evidence="6 7" key="1">
    <citation type="submission" date="2024-02" db="EMBL/GenBank/DDBJ databases">
        <title>Lysobacter Genome Sequencing and Mining.</title>
        <authorList>
            <person name="Bierman J."/>
            <person name="Walker M.C."/>
        </authorList>
    </citation>
    <scope>NUCLEOTIDE SEQUENCE [LARGE SCALE GENOMIC DNA]</scope>
    <source>
        <strain evidence="6 7">PB6250</strain>
    </source>
</reference>
<keyword evidence="4" id="KW-0456">Lyase</keyword>
<dbReference type="SUPFAM" id="SSF51316">
    <property type="entry name" value="Mss4-like"/>
    <property type="match status" value="1"/>
</dbReference>
<dbReference type="InterPro" id="IPR011057">
    <property type="entry name" value="Mss4-like_sf"/>
</dbReference>
<evidence type="ECO:0000256" key="3">
    <source>
        <dbReference type="ARBA" id="ARBA00022833"/>
    </source>
</evidence>
<feature type="domain" description="CENP-V/GFA" evidence="5">
    <location>
        <begin position="58"/>
        <end position="181"/>
    </location>
</feature>
<evidence type="ECO:0000313" key="6">
    <source>
        <dbReference type="EMBL" id="MEI2453768.1"/>
    </source>
</evidence>
<dbReference type="PANTHER" id="PTHR33337:SF40">
    <property type="entry name" value="CENP-V_GFA DOMAIN-CONTAINING PROTEIN-RELATED"/>
    <property type="match status" value="1"/>
</dbReference>
<keyword evidence="7" id="KW-1185">Reference proteome</keyword>
<dbReference type="EMBL" id="JBANDL010000002">
    <property type="protein sequence ID" value="MEI2453768.1"/>
    <property type="molecule type" value="Genomic_DNA"/>
</dbReference>
<accession>A0ABU8CYD5</accession>
<evidence type="ECO:0000256" key="2">
    <source>
        <dbReference type="ARBA" id="ARBA00022723"/>
    </source>
</evidence>
<dbReference type="Gene3D" id="3.90.1590.10">
    <property type="entry name" value="glutathione-dependent formaldehyde- activating enzyme (gfa)"/>
    <property type="match status" value="1"/>
</dbReference>
<dbReference type="InterPro" id="IPR006913">
    <property type="entry name" value="CENP-V/GFA"/>
</dbReference>
<dbReference type="Proteomes" id="UP001387215">
    <property type="component" value="Unassembled WGS sequence"/>
</dbReference>
<dbReference type="PANTHER" id="PTHR33337">
    <property type="entry name" value="GFA DOMAIN-CONTAINING PROTEIN"/>
    <property type="match status" value="1"/>
</dbReference>
<comment type="caution">
    <text evidence="6">The sequence shown here is derived from an EMBL/GenBank/DDBJ whole genome shotgun (WGS) entry which is preliminary data.</text>
</comment>
<evidence type="ECO:0000256" key="4">
    <source>
        <dbReference type="ARBA" id="ARBA00023239"/>
    </source>
</evidence>
<comment type="similarity">
    <text evidence="1">Belongs to the Gfa family.</text>
</comment>
<proteinExistence type="inferred from homology"/>
<protein>
    <submittedName>
        <fullName evidence="6">GFA family protein</fullName>
    </submittedName>
</protein>
<dbReference type="Pfam" id="PF04828">
    <property type="entry name" value="GFA"/>
    <property type="match status" value="1"/>
</dbReference>
<gene>
    <name evidence="6" type="ORF">V2J18_03645</name>
</gene>
<keyword evidence="3" id="KW-0862">Zinc</keyword>
<sequence length="187" mass="19658">MKPHTAIDADAAPAGRHCDSGNARKAAATDVGTARGASLENTASAAARAAESTAVAEAAGPVRVAGCACGELSATVYGEPLSVYACACLECQRATGSAFSYRARYAKDRIVVEGEPRRWRRSSDAGRWVEHCFCGRCGGLLYMEAEALPEAVVISVGAFADPDFAAPGALHRSARRHRWYDPGCRLP</sequence>
<evidence type="ECO:0000256" key="1">
    <source>
        <dbReference type="ARBA" id="ARBA00005495"/>
    </source>
</evidence>
<organism evidence="6 7">
    <name type="scientific">Lysobacter firmicutimachus</name>
    <dbReference type="NCBI Taxonomy" id="1792846"/>
    <lineage>
        <taxon>Bacteria</taxon>
        <taxon>Pseudomonadati</taxon>
        <taxon>Pseudomonadota</taxon>
        <taxon>Gammaproteobacteria</taxon>
        <taxon>Lysobacterales</taxon>
        <taxon>Lysobacteraceae</taxon>
        <taxon>Lysobacter</taxon>
    </lineage>
</organism>
<dbReference type="RefSeq" id="WP_336131008.1">
    <property type="nucleotide sequence ID" value="NZ_JBANDL010000002.1"/>
</dbReference>
<evidence type="ECO:0000259" key="5">
    <source>
        <dbReference type="PROSITE" id="PS51891"/>
    </source>
</evidence>
<keyword evidence="2" id="KW-0479">Metal-binding</keyword>
<name>A0ABU8CYD5_9GAMM</name>